<feature type="region of interest" description="Disordered" evidence="1">
    <location>
        <begin position="20"/>
        <end position="53"/>
    </location>
</feature>
<proteinExistence type="predicted"/>
<dbReference type="Proteomes" id="UP000332933">
    <property type="component" value="Unassembled WGS sequence"/>
</dbReference>
<evidence type="ECO:0000313" key="2">
    <source>
        <dbReference type="EMBL" id="KAF0701587.1"/>
    </source>
</evidence>
<gene>
    <name evidence="3" type="primary">Aste57867_7984</name>
    <name evidence="2" type="ORF">As57867_007954</name>
    <name evidence="3" type="ORF">ASTE57867_7984</name>
</gene>
<dbReference type="AlphaFoldDB" id="A0A485KJ44"/>
<dbReference type="EMBL" id="VJMH01005010">
    <property type="protein sequence ID" value="KAF0701587.1"/>
    <property type="molecule type" value="Genomic_DNA"/>
</dbReference>
<dbReference type="EMBL" id="CAADRA010005031">
    <property type="protein sequence ID" value="VFT84877.1"/>
    <property type="molecule type" value="Genomic_DNA"/>
</dbReference>
<evidence type="ECO:0000313" key="3">
    <source>
        <dbReference type="EMBL" id="VFT84877.1"/>
    </source>
</evidence>
<accession>A0A485KJ44</accession>
<feature type="compositionally biased region" description="Polar residues" evidence="1">
    <location>
        <begin position="20"/>
        <end position="47"/>
    </location>
</feature>
<evidence type="ECO:0000256" key="1">
    <source>
        <dbReference type="SAM" id="MobiDB-lite"/>
    </source>
</evidence>
<reference evidence="2" key="2">
    <citation type="submission" date="2019-06" db="EMBL/GenBank/DDBJ databases">
        <title>Genomics analysis of Aphanomyces spp. identifies a new class of oomycete effector associated with host adaptation.</title>
        <authorList>
            <person name="Gaulin E."/>
        </authorList>
    </citation>
    <scope>NUCLEOTIDE SEQUENCE</scope>
    <source>
        <strain evidence="2">CBS 578.67</strain>
    </source>
</reference>
<dbReference type="OrthoDB" id="77827at2759"/>
<organism evidence="3 4">
    <name type="scientific">Aphanomyces stellatus</name>
    <dbReference type="NCBI Taxonomy" id="120398"/>
    <lineage>
        <taxon>Eukaryota</taxon>
        <taxon>Sar</taxon>
        <taxon>Stramenopiles</taxon>
        <taxon>Oomycota</taxon>
        <taxon>Saprolegniomycetes</taxon>
        <taxon>Saprolegniales</taxon>
        <taxon>Verrucalvaceae</taxon>
        <taxon>Aphanomyces</taxon>
    </lineage>
</organism>
<evidence type="ECO:0000313" key="4">
    <source>
        <dbReference type="Proteomes" id="UP000332933"/>
    </source>
</evidence>
<keyword evidence="4" id="KW-1185">Reference proteome</keyword>
<sequence>MNRVLARRCAVQLCSTSKSTRRFNTSANSQGQGATQGQGVSHGTNNGHPRGDDYEWARQANEFGRTFNQFSTNAYAHAERNWGYKGPFWGFTIGAFVGYFSRPNATSEDETRRMKSLARDLQDETRDLKIQLVSVQQSVDALRSALSLGRQG</sequence>
<name>A0A485KJ44_9STRA</name>
<protein>
    <submittedName>
        <fullName evidence="3">Aste57867_7984 protein</fullName>
    </submittedName>
</protein>
<reference evidence="3 4" key="1">
    <citation type="submission" date="2019-03" db="EMBL/GenBank/DDBJ databases">
        <authorList>
            <person name="Gaulin E."/>
            <person name="Dumas B."/>
        </authorList>
    </citation>
    <scope>NUCLEOTIDE SEQUENCE [LARGE SCALE GENOMIC DNA]</scope>
    <source>
        <strain evidence="3">CBS 568.67</strain>
    </source>
</reference>